<organism evidence="2 3">
    <name type="scientific">Roseateles amylovorans</name>
    <dbReference type="NCBI Taxonomy" id="2978473"/>
    <lineage>
        <taxon>Bacteria</taxon>
        <taxon>Pseudomonadati</taxon>
        <taxon>Pseudomonadota</taxon>
        <taxon>Betaproteobacteria</taxon>
        <taxon>Burkholderiales</taxon>
        <taxon>Sphaerotilaceae</taxon>
        <taxon>Roseateles</taxon>
    </lineage>
</organism>
<dbReference type="Proteomes" id="UP001064933">
    <property type="component" value="Chromosome"/>
</dbReference>
<feature type="compositionally biased region" description="Polar residues" evidence="1">
    <location>
        <begin position="62"/>
        <end position="72"/>
    </location>
</feature>
<keyword evidence="3" id="KW-1185">Reference proteome</keyword>
<sequence>MKSKSTRRAARPWKGRGALAVALSVGAVFAARWWADTASAHEGVRLAPRSVLASLPVDSPDLNDTGSSSTVTEAAEGEASLRPTHWELCGLGQMPVPPGAGASAAELPPSLGEDALRQARQQVAARLMQGTARARVVSLLMSRPADEAGEGAAQVWAASVMRAALHSGEAQAMHWAAAACPFAADGPSCRLTLLRARVRVEPENALHWMAWAQEEPEQSAAAWAGLQRASRWTSDRLGMARTLLQESGAQGGSGVTPYLMRDLLLQLQMEGAALPEPEPTSAACREAGAPAAACERLAAIAPPAGSQGALTPVSDTGAPYGCNSVARVETRIRGSDGAAERAQ</sequence>
<reference evidence="2" key="1">
    <citation type="submission" date="2022-10" db="EMBL/GenBank/DDBJ databases">
        <title>Characterization and whole genome sequencing of a new Roseateles species, isolated from fresh water.</title>
        <authorList>
            <person name="Guliayeva D.Y."/>
            <person name="Akhremchuk A.E."/>
            <person name="Sikolenko M.A."/>
            <person name="Valentovich L.N."/>
            <person name="Sidarenka A.V."/>
        </authorList>
    </citation>
    <scope>NUCLEOTIDE SEQUENCE</scope>
    <source>
        <strain evidence="2">BIM B-1768</strain>
    </source>
</reference>
<dbReference type="EMBL" id="CP104562">
    <property type="protein sequence ID" value="UXH80724.1"/>
    <property type="molecule type" value="Genomic_DNA"/>
</dbReference>
<name>A0ABY6B6C3_9BURK</name>
<evidence type="ECO:0000313" key="2">
    <source>
        <dbReference type="EMBL" id="UXH80724.1"/>
    </source>
</evidence>
<evidence type="ECO:0000256" key="1">
    <source>
        <dbReference type="SAM" id="MobiDB-lite"/>
    </source>
</evidence>
<evidence type="ECO:0008006" key="4">
    <source>
        <dbReference type="Google" id="ProtNLM"/>
    </source>
</evidence>
<feature type="region of interest" description="Disordered" evidence="1">
    <location>
        <begin position="55"/>
        <end position="79"/>
    </location>
</feature>
<protein>
    <recommendedName>
        <fullName evidence="4">Sel1 repeat family protein</fullName>
    </recommendedName>
</protein>
<proteinExistence type="predicted"/>
<dbReference type="RefSeq" id="WP_261760541.1">
    <property type="nucleotide sequence ID" value="NZ_CP104562.2"/>
</dbReference>
<evidence type="ECO:0000313" key="3">
    <source>
        <dbReference type="Proteomes" id="UP001064933"/>
    </source>
</evidence>
<gene>
    <name evidence="2" type="ORF">N4261_12940</name>
</gene>
<accession>A0ABY6B6C3</accession>